<dbReference type="EMBL" id="VLNT01000023">
    <property type="protein sequence ID" value="TSD55414.1"/>
    <property type="molecule type" value="Genomic_DNA"/>
</dbReference>
<gene>
    <name evidence="3" type="ORF">FNM00_16940</name>
</gene>
<dbReference type="Gene3D" id="3.40.50.280">
    <property type="entry name" value="Cobalamin-binding domain"/>
    <property type="match status" value="1"/>
</dbReference>
<comment type="caution">
    <text evidence="3">The sequence shown here is derived from an EMBL/GenBank/DDBJ whole genome shotgun (WGS) entry which is preliminary data.</text>
</comment>
<dbReference type="InterPro" id="IPR009061">
    <property type="entry name" value="DNA-bd_dom_put_sf"/>
</dbReference>
<proteinExistence type="predicted"/>
<dbReference type="InterPro" id="IPR047057">
    <property type="entry name" value="MerR_fam"/>
</dbReference>
<dbReference type="Gene3D" id="1.10.1660.10">
    <property type="match status" value="1"/>
</dbReference>
<dbReference type="PANTHER" id="PTHR30204:SF97">
    <property type="entry name" value="MERR FAMILY REGULATORY PROTEIN"/>
    <property type="match status" value="1"/>
</dbReference>
<dbReference type="SUPFAM" id="SSF46955">
    <property type="entry name" value="Putative DNA-binding domain"/>
    <property type="match status" value="1"/>
</dbReference>
<dbReference type="RefSeq" id="WP_143914720.1">
    <property type="nucleotide sequence ID" value="NZ_VLNT01000023.1"/>
</dbReference>
<protein>
    <submittedName>
        <fullName evidence="3">MerR family transcriptional regulator</fullName>
    </submittedName>
</protein>
<sequence length="319" mass="34385">MVMTPDPPPPADPDEASTAAHWRGAADVTWSVGMVAERLEISASTLRTWERRYGLGPTLRTSGGHRRYSALDIDRVDLMRRLLARGVTAQEAAKVAKRLVGDQASATEIVPAAEPTPDQRRLAEQFVQATQSFDARALHQVAATALETFGTVEAWDDVFVPAFVEIGERWADGRLGVEGEHLASSSVLSALRAHSRRQSLPELDRPTSVIVASAEDDQHKLPVVALEAALCEHGISSVELGARLPASALETVLTTVRPQVLFLWASMTRPPRDPVIAVLDRLADDTTVVLAGPGWPADVATVKGLHDTVEVVLSRVLAT</sequence>
<dbReference type="Pfam" id="PF02607">
    <property type="entry name" value="B12-binding_2"/>
    <property type="match status" value="1"/>
</dbReference>
<dbReference type="PANTHER" id="PTHR30204">
    <property type="entry name" value="REDOX-CYCLING DRUG-SENSING TRANSCRIPTIONAL ACTIVATOR SOXR"/>
    <property type="match status" value="1"/>
</dbReference>
<dbReference type="OrthoDB" id="9800334at2"/>
<name>A0A554RN17_9ACTN</name>
<dbReference type="InterPro" id="IPR000551">
    <property type="entry name" value="MerR-type_HTH_dom"/>
</dbReference>
<feature type="domain" description="HTH merR-type" evidence="2">
    <location>
        <begin position="29"/>
        <end position="98"/>
    </location>
</feature>
<dbReference type="Proteomes" id="UP000316988">
    <property type="component" value="Unassembled WGS sequence"/>
</dbReference>
<reference evidence="3 4" key="1">
    <citation type="submission" date="2019-07" db="EMBL/GenBank/DDBJ databases">
        <authorList>
            <person name="Zhao L.H."/>
        </authorList>
    </citation>
    <scope>NUCLEOTIDE SEQUENCE [LARGE SCALE GENOMIC DNA]</scope>
    <source>
        <strain evidence="3 4">Co35</strain>
    </source>
</reference>
<dbReference type="Pfam" id="PF13411">
    <property type="entry name" value="MerR_1"/>
    <property type="match status" value="1"/>
</dbReference>
<evidence type="ECO:0000313" key="3">
    <source>
        <dbReference type="EMBL" id="TSD55414.1"/>
    </source>
</evidence>
<dbReference type="GO" id="GO:0003700">
    <property type="term" value="F:DNA-binding transcription factor activity"/>
    <property type="evidence" value="ECO:0007669"/>
    <property type="project" value="InterPro"/>
</dbReference>
<evidence type="ECO:0000313" key="4">
    <source>
        <dbReference type="Proteomes" id="UP000316988"/>
    </source>
</evidence>
<evidence type="ECO:0000259" key="2">
    <source>
        <dbReference type="PROSITE" id="PS50937"/>
    </source>
</evidence>
<accession>A0A554RN17</accession>
<dbReference type="PROSITE" id="PS50937">
    <property type="entry name" value="HTH_MERR_2"/>
    <property type="match status" value="1"/>
</dbReference>
<organism evidence="3 4">
    <name type="scientific">Aeromicrobium piscarium</name>
    <dbReference type="NCBI Taxonomy" id="2590901"/>
    <lineage>
        <taxon>Bacteria</taxon>
        <taxon>Bacillati</taxon>
        <taxon>Actinomycetota</taxon>
        <taxon>Actinomycetes</taxon>
        <taxon>Propionibacteriales</taxon>
        <taxon>Nocardioidaceae</taxon>
        <taxon>Aeromicrobium</taxon>
    </lineage>
</organism>
<dbReference type="Gene3D" id="1.10.1240.10">
    <property type="entry name" value="Methionine synthase domain"/>
    <property type="match status" value="1"/>
</dbReference>
<evidence type="ECO:0000256" key="1">
    <source>
        <dbReference type="ARBA" id="ARBA00023125"/>
    </source>
</evidence>
<dbReference type="AlphaFoldDB" id="A0A554RN17"/>
<dbReference type="SMART" id="SM00422">
    <property type="entry name" value="HTH_MERR"/>
    <property type="match status" value="1"/>
</dbReference>
<dbReference type="InterPro" id="IPR003759">
    <property type="entry name" value="Cbl-bd_cap"/>
</dbReference>
<keyword evidence="1" id="KW-0238">DNA-binding</keyword>
<dbReference type="GO" id="GO:0003677">
    <property type="term" value="F:DNA binding"/>
    <property type="evidence" value="ECO:0007669"/>
    <property type="project" value="UniProtKB-KW"/>
</dbReference>
<keyword evidence="4" id="KW-1185">Reference proteome</keyword>
<dbReference type="InterPro" id="IPR036594">
    <property type="entry name" value="Meth_synthase_dom"/>
</dbReference>